<evidence type="ECO:0000313" key="2">
    <source>
        <dbReference type="Proteomes" id="UP000805649"/>
    </source>
</evidence>
<keyword evidence="2" id="KW-1185">Reference proteome</keyword>
<dbReference type="Proteomes" id="UP000805649">
    <property type="component" value="Unassembled WGS sequence"/>
</dbReference>
<name>A0ACC3Z983_COLTU</name>
<sequence>MKIEGRTFIVTGGASGIGRGCVNMVILNGGNAAVIDTNSDLGASAATELGTSMKFLHCDINITQSVTNAIKAAVDWAKEAGKPIGGIITAAGIGHSCVARKLNLLDAERVPCSYEHIETVLNVNLRGTLDPIRQLLPHLASVSPEGRDGERVL</sequence>
<comment type="caution">
    <text evidence="1">The sequence shown here is derived from an EMBL/GenBank/DDBJ whole genome shotgun (WGS) entry which is preliminary data.</text>
</comment>
<reference evidence="1 2" key="1">
    <citation type="journal article" date="2020" name="Phytopathology">
        <title>Genome Sequence Resources of Colletotrichum truncatum, C. plurivorum, C. musicola, and C. sojae: Four Species Pathogenic to Soybean (Glycine max).</title>
        <authorList>
            <person name="Rogerio F."/>
            <person name="Boufleur T.R."/>
            <person name="Ciampi-Guillardi M."/>
            <person name="Sukno S.A."/>
            <person name="Thon M.R."/>
            <person name="Massola Junior N.S."/>
            <person name="Baroncelli R."/>
        </authorList>
    </citation>
    <scope>NUCLEOTIDE SEQUENCE [LARGE SCALE GENOMIC DNA]</scope>
    <source>
        <strain evidence="1 2">CMES1059</strain>
    </source>
</reference>
<evidence type="ECO:0000313" key="1">
    <source>
        <dbReference type="EMBL" id="KAL0940560.1"/>
    </source>
</evidence>
<dbReference type="EMBL" id="VUJX02000002">
    <property type="protein sequence ID" value="KAL0940560.1"/>
    <property type="molecule type" value="Genomic_DNA"/>
</dbReference>
<proteinExistence type="predicted"/>
<organism evidence="1 2">
    <name type="scientific">Colletotrichum truncatum</name>
    <name type="common">Anthracnose fungus</name>
    <name type="synonym">Colletotrichum capsici</name>
    <dbReference type="NCBI Taxonomy" id="5467"/>
    <lineage>
        <taxon>Eukaryota</taxon>
        <taxon>Fungi</taxon>
        <taxon>Dikarya</taxon>
        <taxon>Ascomycota</taxon>
        <taxon>Pezizomycotina</taxon>
        <taxon>Sordariomycetes</taxon>
        <taxon>Hypocreomycetidae</taxon>
        <taxon>Glomerellales</taxon>
        <taxon>Glomerellaceae</taxon>
        <taxon>Colletotrichum</taxon>
        <taxon>Colletotrichum truncatum species complex</taxon>
    </lineage>
</organism>
<accession>A0ACC3Z983</accession>
<gene>
    <name evidence="1" type="ORF">CTRU02_203323</name>
</gene>
<protein>
    <submittedName>
        <fullName evidence="1">3-hydroxyacyl-CoA dehydrogenase type-2</fullName>
    </submittedName>
</protein>